<feature type="transmembrane region" description="Helical" evidence="6">
    <location>
        <begin position="201"/>
        <end position="219"/>
    </location>
</feature>
<dbReference type="PANTHER" id="PTHR31310:SF7">
    <property type="entry name" value="PA-PHOSPHATASE RELATED-FAMILY PROTEIN DDB_G0268928"/>
    <property type="match status" value="1"/>
</dbReference>
<comment type="caution">
    <text evidence="8">The sequence shown here is derived from an EMBL/GenBank/DDBJ whole genome shotgun (WGS) entry which is preliminary data.</text>
</comment>
<keyword evidence="4 6" id="KW-0472">Membrane</keyword>
<dbReference type="InterPro" id="IPR026841">
    <property type="entry name" value="Aur1/Ipt1"/>
</dbReference>
<reference evidence="8 9" key="1">
    <citation type="submission" date="2019-05" db="EMBL/GenBank/DDBJ databases">
        <authorList>
            <person name="Lee S.D."/>
        </authorList>
    </citation>
    <scope>NUCLEOTIDE SEQUENCE [LARGE SCALE GENOMIC DNA]</scope>
    <source>
        <strain evidence="8 9">C5-26</strain>
    </source>
</reference>
<organism evidence="8 9">
    <name type="scientific">Leekyejoonella antrihumi</name>
    <dbReference type="NCBI Taxonomy" id="1660198"/>
    <lineage>
        <taxon>Bacteria</taxon>
        <taxon>Bacillati</taxon>
        <taxon>Actinomycetota</taxon>
        <taxon>Actinomycetes</taxon>
        <taxon>Micrococcales</taxon>
        <taxon>Dermacoccaceae</taxon>
        <taxon>Leekyejoonella</taxon>
    </lineage>
</organism>
<evidence type="ECO:0000256" key="3">
    <source>
        <dbReference type="ARBA" id="ARBA00022989"/>
    </source>
</evidence>
<dbReference type="CDD" id="cd03386">
    <property type="entry name" value="PAP2_Aur1_like"/>
    <property type="match status" value="1"/>
</dbReference>
<feature type="region of interest" description="Disordered" evidence="5">
    <location>
        <begin position="254"/>
        <end position="275"/>
    </location>
</feature>
<protein>
    <submittedName>
        <fullName evidence="8">Phosphatase PAP2 family protein</fullName>
    </submittedName>
</protein>
<dbReference type="Pfam" id="PF14378">
    <property type="entry name" value="PAP2_3"/>
    <property type="match status" value="1"/>
</dbReference>
<feature type="transmembrane region" description="Helical" evidence="6">
    <location>
        <begin position="120"/>
        <end position="138"/>
    </location>
</feature>
<dbReference type="InterPro" id="IPR052185">
    <property type="entry name" value="IPC_Synthase-Related"/>
</dbReference>
<evidence type="ECO:0000256" key="5">
    <source>
        <dbReference type="SAM" id="MobiDB-lite"/>
    </source>
</evidence>
<dbReference type="Proteomes" id="UP000320244">
    <property type="component" value="Unassembled WGS sequence"/>
</dbReference>
<dbReference type="OrthoDB" id="5241565at2"/>
<evidence type="ECO:0000256" key="4">
    <source>
        <dbReference type="ARBA" id="ARBA00023136"/>
    </source>
</evidence>
<sequence>MVLQRQKSRRVALLPEGLRVHRPLRWWHEVLILIVLDVIYERLHNLVPTQEHAAIDRSQDLFELTVRWHVDIELTLNHWLAAHPTIGRLAEFDYSFFHLTVTAAVLIWLFAFHARVYRAARTALVVLTAIALTWFYIMPMAPPRLLPHSGFIDTAVLFHSAMSWSTPTVVDHSNQFAAMPSLHCAWAFWCGVCIYALSSRVWVRVLAVAYPATTFLVVLGTANHFVLDCIAGAAVTALAFGIQRLLSGHRAFEPAPDRDEAGSRCRKRPEFASRG</sequence>
<keyword evidence="3 6" id="KW-1133">Transmembrane helix</keyword>
<evidence type="ECO:0000313" key="8">
    <source>
        <dbReference type="EMBL" id="TWP37029.1"/>
    </source>
</evidence>
<feature type="transmembrane region" description="Helical" evidence="6">
    <location>
        <begin position="96"/>
        <end position="114"/>
    </location>
</feature>
<feature type="transmembrane region" description="Helical" evidence="6">
    <location>
        <begin position="176"/>
        <end position="196"/>
    </location>
</feature>
<dbReference type="PANTHER" id="PTHR31310">
    <property type="match status" value="1"/>
</dbReference>
<dbReference type="GO" id="GO:0016020">
    <property type="term" value="C:membrane"/>
    <property type="evidence" value="ECO:0007669"/>
    <property type="project" value="UniProtKB-SubCell"/>
</dbReference>
<evidence type="ECO:0000259" key="7">
    <source>
        <dbReference type="Pfam" id="PF14378"/>
    </source>
</evidence>
<feature type="domain" description="Inositolphosphotransferase Aur1/Ipt1" evidence="7">
    <location>
        <begin position="60"/>
        <end position="241"/>
    </location>
</feature>
<keyword evidence="2 6" id="KW-0812">Transmembrane</keyword>
<proteinExistence type="predicted"/>
<comment type="subcellular location">
    <subcellularLocation>
        <location evidence="1">Membrane</location>
        <topology evidence="1">Multi-pass membrane protein</topology>
    </subcellularLocation>
</comment>
<keyword evidence="9" id="KW-1185">Reference proteome</keyword>
<accession>A0A563E3Z5</accession>
<name>A0A563E3Z5_9MICO</name>
<reference evidence="8 9" key="2">
    <citation type="submission" date="2019-08" db="EMBL/GenBank/DDBJ databases">
        <title>Jejuicoccus antrihumi gen. nov., sp. nov., a new member of the family Dermacoccaceae isolated from a cave.</title>
        <authorList>
            <person name="Schumann P."/>
            <person name="Kim I.S."/>
        </authorList>
    </citation>
    <scope>NUCLEOTIDE SEQUENCE [LARGE SCALE GENOMIC DNA]</scope>
    <source>
        <strain evidence="8 9">C5-26</strain>
    </source>
</reference>
<gene>
    <name evidence="8" type="ORF">FGL98_08225</name>
</gene>
<evidence type="ECO:0000256" key="6">
    <source>
        <dbReference type="SAM" id="Phobius"/>
    </source>
</evidence>
<evidence type="ECO:0000256" key="1">
    <source>
        <dbReference type="ARBA" id="ARBA00004141"/>
    </source>
</evidence>
<evidence type="ECO:0000313" key="9">
    <source>
        <dbReference type="Proteomes" id="UP000320244"/>
    </source>
</evidence>
<evidence type="ECO:0000256" key="2">
    <source>
        <dbReference type="ARBA" id="ARBA00022692"/>
    </source>
</evidence>
<dbReference type="EMBL" id="VCQV01000008">
    <property type="protein sequence ID" value="TWP37029.1"/>
    <property type="molecule type" value="Genomic_DNA"/>
</dbReference>
<dbReference type="AlphaFoldDB" id="A0A563E3Z5"/>